<dbReference type="Gene3D" id="1.25.40.20">
    <property type="entry name" value="Ankyrin repeat-containing domain"/>
    <property type="match status" value="2"/>
</dbReference>
<keyword evidence="1" id="KW-0677">Repeat</keyword>
<evidence type="ECO:0000256" key="3">
    <source>
        <dbReference type="PROSITE-ProRule" id="PRU00023"/>
    </source>
</evidence>
<evidence type="ECO:0000256" key="4">
    <source>
        <dbReference type="SAM" id="Coils"/>
    </source>
</evidence>
<dbReference type="PANTHER" id="PTHR24198">
    <property type="entry name" value="ANKYRIN REPEAT AND PROTEIN KINASE DOMAIN-CONTAINING PROTEIN"/>
    <property type="match status" value="1"/>
</dbReference>
<feature type="repeat" description="ANK" evidence="3">
    <location>
        <begin position="62"/>
        <end position="94"/>
    </location>
</feature>
<feature type="region of interest" description="Disordered" evidence="5">
    <location>
        <begin position="500"/>
        <end position="523"/>
    </location>
</feature>
<feature type="coiled-coil region" evidence="4">
    <location>
        <begin position="641"/>
        <end position="848"/>
    </location>
</feature>
<feature type="repeat" description="ANK" evidence="3">
    <location>
        <begin position="95"/>
        <end position="127"/>
    </location>
</feature>
<feature type="coiled-coil region" evidence="4">
    <location>
        <begin position="562"/>
        <end position="596"/>
    </location>
</feature>
<dbReference type="PANTHER" id="PTHR24198:SF165">
    <property type="entry name" value="ANKYRIN REPEAT-CONTAINING PROTEIN-RELATED"/>
    <property type="match status" value="1"/>
</dbReference>
<evidence type="ECO:0000256" key="5">
    <source>
        <dbReference type="SAM" id="MobiDB-lite"/>
    </source>
</evidence>
<name>A0ABM0K948_APLCA</name>
<feature type="repeat" description="ANK" evidence="3">
    <location>
        <begin position="161"/>
        <end position="193"/>
    </location>
</feature>
<keyword evidence="4" id="KW-0175">Coiled coil</keyword>
<protein>
    <submittedName>
        <fullName evidence="7">Ankyrin repeat domain-containing protein 24 isoform X1</fullName>
    </submittedName>
</protein>
<feature type="region of interest" description="Disordered" evidence="5">
    <location>
        <begin position="423"/>
        <end position="457"/>
    </location>
</feature>
<keyword evidence="2 3" id="KW-0040">ANK repeat</keyword>
<keyword evidence="6" id="KW-1185">Reference proteome</keyword>
<feature type="coiled-coil region" evidence="4">
    <location>
        <begin position="339"/>
        <end position="373"/>
    </location>
</feature>
<dbReference type="GeneID" id="101857991"/>
<proteinExistence type="predicted"/>
<dbReference type="PROSITE" id="PS50088">
    <property type="entry name" value="ANK_REPEAT"/>
    <property type="match status" value="5"/>
</dbReference>
<feature type="compositionally biased region" description="Basic and acidic residues" evidence="5">
    <location>
        <begin position="929"/>
        <end position="942"/>
    </location>
</feature>
<dbReference type="InterPro" id="IPR002110">
    <property type="entry name" value="Ankyrin_rpt"/>
</dbReference>
<dbReference type="SMART" id="SM00248">
    <property type="entry name" value="ANK"/>
    <property type="match status" value="5"/>
</dbReference>
<dbReference type="PROSITE" id="PS50297">
    <property type="entry name" value="ANK_REP_REGION"/>
    <property type="match status" value="4"/>
</dbReference>
<feature type="repeat" description="ANK" evidence="3">
    <location>
        <begin position="128"/>
        <end position="160"/>
    </location>
</feature>
<feature type="region of interest" description="Disordered" evidence="5">
    <location>
        <begin position="922"/>
        <end position="942"/>
    </location>
</feature>
<gene>
    <name evidence="7" type="primary">LOC101857991</name>
</gene>
<evidence type="ECO:0000313" key="6">
    <source>
        <dbReference type="Proteomes" id="UP000694888"/>
    </source>
</evidence>
<evidence type="ECO:0000256" key="1">
    <source>
        <dbReference type="ARBA" id="ARBA00022737"/>
    </source>
</evidence>
<feature type="compositionally biased region" description="Basic and acidic residues" evidence="5">
    <location>
        <begin position="509"/>
        <end position="523"/>
    </location>
</feature>
<dbReference type="SUPFAM" id="SSF48403">
    <property type="entry name" value="Ankyrin repeat"/>
    <property type="match status" value="1"/>
</dbReference>
<accession>A0ABM0K948</accession>
<organism evidence="6 7">
    <name type="scientific">Aplysia californica</name>
    <name type="common">California sea hare</name>
    <dbReference type="NCBI Taxonomy" id="6500"/>
    <lineage>
        <taxon>Eukaryota</taxon>
        <taxon>Metazoa</taxon>
        <taxon>Spiralia</taxon>
        <taxon>Lophotrochozoa</taxon>
        <taxon>Mollusca</taxon>
        <taxon>Gastropoda</taxon>
        <taxon>Heterobranchia</taxon>
        <taxon>Euthyneura</taxon>
        <taxon>Tectipleura</taxon>
        <taxon>Aplysiida</taxon>
        <taxon>Aplysioidea</taxon>
        <taxon>Aplysiidae</taxon>
        <taxon>Aplysia</taxon>
    </lineage>
</organism>
<evidence type="ECO:0000313" key="7">
    <source>
        <dbReference type="RefSeq" id="XP_005111829.1"/>
    </source>
</evidence>
<dbReference type="Pfam" id="PF12796">
    <property type="entry name" value="Ank_2"/>
    <property type="match status" value="2"/>
</dbReference>
<dbReference type="Proteomes" id="UP000694888">
    <property type="component" value="Unplaced"/>
</dbReference>
<dbReference type="Pfam" id="PF00023">
    <property type="entry name" value="Ank"/>
    <property type="match status" value="1"/>
</dbReference>
<dbReference type="InterPro" id="IPR036770">
    <property type="entry name" value="Ankyrin_rpt-contain_sf"/>
</dbReference>
<sequence length="1008" mass="112299">MSKLKVRNLFRSKFPRTKSTSELAEWTKSDEKLMKAVENGDVKKVTSLLAKKSLVPTKLGPLGRSVFHIACALGNDRIVDLLLKSTEDVNDLTIQGNSPLQLSAAKGHSAVVDRLLKASADVDLRDSNDMTALHHACAGQHLEVVNVLLQGHASPHLTEKGGKTPLFYSAHRGRDEICKLLLDKGAEINCQDILSVTPLMIAAKEGHRRVCEFLLRRGANADLKDREGHSALNYAIAAGHGELHEVFDRPPVRVFVDDPPSPASVQNHPESHLQSDFGLRISVEPHAAYDDGVDHQINETPVEDYVTDDESVSHIDAQSVHSVDDRLLSREHTSSASALLQTGAAADKTERALRELKEEHDQLNDDYSTLSVENLRLRDRVQSLLGRLNDKDQQGTETDQKDPIHEINNLKLLLEEEKEKVRALQEQDQTKVKQIAADDQNPNLDKMDKEDSGNTSLGTEEDVTLVKLTGGSGLNDGETIGMLRSQLLALKNENEQLKTAVSLPNGDIGSDKDVESEPSEEGKTAQLQQIKTMQFEIKQLHSHINERKDELEKHLLSSAVDQEELLQQNASMTSEVKGLKQQVALLEEALEAAKTEGPTEAQRLDALLEQSRNFFEEVSFDDDGFVNGRDMTKEEFLQSQNQQLKAHCSLLTDELEKLRATFDAILKAGDNLQADYDQQAAEKDQLQDELDLAVKEKTEVIKANEFLLTDNNALHDDLNKLVHELEKMQEKFTAAQAENEELKRSVGVASKVGEVARLLEERDKLQQKCEDYDSTVIRLQHDHGILLEEVQSLSESVTQLTAERDQLTADLEVMESVCQQNEALQQDYGQLELDFGELLKEKESLEQLVAGQEGGVTAAEKLQSVQSVAPSDETASLQVAYEQVAAEKDEVEASLEQLRLDNASLQDQVKKLESNQVDLLAANGNNNVGEEKESDSSEELSKSREELITLKKQVARLTKDVSEWEKRHSDTVTTYRTHLLSAVQGHMDPDVKDALYHIIELRSMEQFC</sequence>
<dbReference type="RefSeq" id="XP_005111829.1">
    <property type="nucleotide sequence ID" value="XM_005111772.3"/>
</dbReference>
<evidence type="ECO:0000256" key="2">
    <source>
        <dbReference type="ARBA" id="ARBA00023043"/>
    </source>
</evidence>
<feature type="repeat" description="ANK" evidence="3">
    <location>
        <begin position="194"/>
        <end position="226"/>
    </location>
</feature>
<reference evidence="7" key="1">
    <citation type="submission" date="2025-08" db="UniProtKB">
        <authorList>
            <consortium name="RefSeq"/>
        </authorList>
    </citation>
    <scope>IDENTIFICATION</scope>
</reference>